<feature type="region of interest" description="Disordered" evidence="3">
    <location>
        <begin position="29"/>
        <end position="60"/>
    </location>
</feature>
<dbReference type="GO" id="GO:0046872">
    <property type="term" value="F:metal ion binding"/>
    <property type="evidence" value="ECO:0007669"/>
    <property type="project" value="UniProtKB-KW"/>
</dbReference>
<feature type="signal peptide" evidence="4">
    <location>
        <begin position="1"/>
        <end position="17"/>
    </location>
</feature>
<evidence type="ECO:0000259" key="5">
    <source>
        <dbReference type="PROSITE" id="PS00497"/>
    </source>
</evidence>
<accession>A0AAD5TWN6</accession>
<dbReference type="Pfam" id="PF00264">
    <property type="entry name" value="Tyrosinase"/>
    <property type="match status" value="1"/>
</dbReference>
<organism evidence="7 8">
    <name type="scientific">Clydaea vesicula</name>
    <dbReference type="NCBI Taxonomy" id="447962"/>
    <lineage>
        <taxon>Eukaryota</taxon>
        <taxon>Fungi</taxon>
        <taxon>Fungi incertae sedis</taxon>
        <taxon>Chytridiomycota</taxon>
        <taxon>Chytridiomycota incertae sedis</taxon>
        <taxon>Chytridiomycetes</taxon>
        <taxon>Lobulomycetales</taxon>
        <taxon>Lobulomycetaceae</taxon>
        <taxon>Clydaea</taxon>
    </lineage>
</organism>
<feature type="compositionally biased region" description="Low complexity" evidence="3">
    <location>
        <begin position="29"/>
        <end position="52"/>
    </location>
</feature>
<sequence length="343" mass="38670">MKFAALYFLVTISSTASYLCGTKSPLPSATTNSATTPATTPIQTALPATTQPVTTPAKPETCKPVVRKEWRNLSEKEQQDFFTAINILKKAPSLGNYDSRYDDFVAIHSTQADNIHFVPQFLPWHRIFLRSLEVEMQKVLNQPEYSLPYWNKALDWDAPEKAPIWGPTKFGGNGQGENNCVLDGQFANWNSSIWTFYPGMTNTKKDGCLQRRFKKRNNITDTIFEFAPPEEIAALVNSSNQYAEFSTNLEWHLTHYGAHGGIGGDMGHFADTVADPIFFLHHNDLDKIWFDWQVNNNISDYAGFDARGEENVVANVTLDDIMEPFNISVGAVMNITDLCYQFE</sequence>
<gene>
    <name evidence="7" type="ORF">HK099_007578</name>
</gene>
<feature type="domain" description="Tyrosinase copper-binding" evidence="5">
    <location>
        <begin position="116"/>
        <end position="133"/>
    </location>
</feature>
<dbReference type="InterPro" id="IPR002227">
    <property type="entry name" value="Tyrosinase_Cu-bd"/>
</dbReference>
<protein>
    <recommendedName>
        <fullName evidence="5 6">Tyrosinase copper-binding domain-containing protein</fullName>
    </recommendedName>
</protein>
<dbReference type="SUPFAM" id="SSF48056">
    <property type="entry name" value="Di-copper centre-containing domain"/>
    <property type="match status" value="1"/>
</dbReference>
<proteinExistence type="predicted"/>
<dbReference type="PANTHER" id="PTHR11474:SF126">
    <property type="entry name" value="TYROSINASE-LIKE PROTEIN TYR-1-RELATED"/>
    <property type="match status" value="1"/>
</dbReference>
<reference evidence="7" key="1">
    <citation type="submission" date="2020-05" db="EMBL/GenBank/DDBJ databases">
        <title>Phylogenomic resolution of chytrid fungi.</title>
        <authorList>
            <person name="Stajich J.E."/>
            <person name="Amses K."/>
            <person name="Simmons R."/>
            <person name="Seto K."/>
            <person name="Myers J."/>
            <person name="Bonds A."/>
            <person name="Quandt C.A."/>
            <person name="Barry K."/>
            <person name="Liu P."/>
            <person name="Grigoriev I."/>
            <person name="Longcore J.E."/>
            <person name="James T.Y."/>
        </authorList>
    </citation>
    <scope>NUCLEOTIDE SEQUENCE</scope>
    <source>
        <strain evidence="7">JEL0476</strain>
    </source>
</reference>
<evidence type="ECO:0000313" key="7">
    <source>
        <dbReference type="EMBL" id="KAJ3213092.1"/>
    </source>
</evidence>
<keyword evidence="2" id="KW-0186">Copper</keyword>
<feature type="chain" id="PRO_5042269897" description="Tyrosinase copper-binding domain-containing protein" evidence="4">
    <location>
        <begin position="18"/>
        <end position="343"/>
    </location>
</feature>
<evidence type="ECO:0000256" key="3">
    <source>
        <dbReference type="SAM" id="MobiDB-lite"/>
    </source>
</evidence>
<dbReference type="EMBL" id="JADGJW010000747">
    <property type="protein sequence ID" value="KAJ3213092.1"/>
    <property type="molecule type" value="Genomic_DNA"/>
</dbReference>
<keyword evidence="4" id="KW-0732">Signal</keyword>
<evidence type="ECO:0000256" key="1">
    <source>
        <dbReference type="ARBA" id="ARBA00022723"/>
    </source>
</evidence>
<keyword evidence="8" id="KW-1185">Reference proteome</keyword>
<dbReference type="GO" id="GO:0016491">
    <property type="term" value="F:oxidoreductase activity"/>
    <property type="evidence" value="ECO:0007669"/>
    <property type="project" value="InterPro"/>
</dbReference>
<dbReference type="AlphaFoldDB" id="A0AAD5TWN6"/>
<dbReference type="PRINTS" id="PR00092">
    <property type="entry name" value="TYROSINASE"/>
</dbReference>
<feature type="domain" description="Tyrosinase copper-binding" evidence="6">
    <location>
        <begin position="275"/>
        <end position="286"/>
    </location>
</feature>
<evidence type="ECO:0000313" key="8">
    <source>
        <dbReference type="Proteomes" id="UP001211065"/>
    </source>
</evidence>
<dbReference type="PROSITE" id="PS00497">
    <property type="entry name" value="TYROSINASE_1"/>
    <property type="match status" value="1"/>
</dbReference>
<dbReference type="Gene3D" id="1.10.1280.10">
    <property type="entry name" value="Di-copper center containing domain from catechol oxidase"/>
    <property type="match status" value="1"/>
</dbReference>
<name>A0AAD5TWN6_9FUNG</name>
<dbReference type="InterPro" id="IPR050316">
    <property type="entry name" value="Tyrosinase/Hemocyanin"/>
</dbReference>
<dbReference type="Proteomes" id="UP001211065">
    <property type="component" value="Unassembled WGS sequence"/>
</dbReference>
<dbReference type="InterPro" id="IPR008922">
    <property type="entry name" value="Di-copper_centre_dom_sf"/>
</dbReference>
<evidence type="ECO:0000259" key="6">
    <source>
        <dbReference type="PROSITE" id="PS00498"/>
    </source>
</evidence>
<evidence type="ECO:0000256" key="2">
    <source>
        <dbReference type="ARBA" id="ARBA00023008"/>
    </source>
</evidence>
<comment type="caution">
    <text evidence="7">The sequence shown here is derived from an EMBL/GenBank/DDBJ whole genome shotgun (WGS) entry which is preliminary data.</text>
</comment>
<evidence type="ECO:0000256" key="4">
    <source>
        <dbReference type="SAM" id="SignalP"/>
    </source>
</evidence>
<dbReference type="PROSITE" id="PS00498">
    <property type="entry name" value="TYROSINASE_2"/>
    <property type="match status" value="1"/>
</dbReference>
<dbReference type="PANTHER" id="PTHR11474">
    <property type="entry name" value="TYROSINASE FAMILY MEMBER"/>
    <property type="match status" value="1"/>
</dbReference>
<keyword evidence="1" id="KW-0479">Metal-binding</keyword>